<evidence type="ECO:0000313" key="1">
    <source>
        <dbReference type="EMBL" id="SMC58000.1"/>
    </source>
</evidence>
<organism evidence="1 2">
    <name type="scientific">Aristaeella lactis</name>
    <dbReference type="NCBI Taxonomy" id="3046383"/>
    <lineage>
        <taxon>Bacteria</taxon>
        <taxon>Bacillati</taxon>
        <taxon>Bacillota</taxon>
        <taxon>Clostridia</taxon>
        <taxon>Eubacteriales</taxon>
        <taxon>Aristaeellaceae</taxon>
        <taxon>Aristaeella</taxon>
    </lineage>
</organism>
<reference evidence="1" key="1">
    <citation type="submission" date="2017-04" db="EMBL/GenBank/DDBJ databases">
        <authorList>
            <person name="Varghese N."/>
            <person name="Submissions S."/>
        </authorList>
    </citation>
    <scope>NUCLEOTIDE SEQUENCE</scope>
    <source>
        <strain evidence="1">WTE2008</strain>
    </source>
</reference>
<sequence>MEHAEVPGMIREQRLSRWIEEYSDPVLRTCFVYLSDRAQAEDATQDTWIKAWKHMDDFERKGIANEKAWLLRIAINTCKDYRRSAWFRHVDRSKALDELPPQLTAVEAEDRTVTLTVMDLPDKYKQVILLYYFQGLTMQETADALGSSQPTIQRRLKKAEELLKGQLTGGAEYEG</sequence>
<keyword evidence="2" id="KW-1185">Reference proteome</keyword>
<comment type="caution">
    <text evidence="1">The sequence shown here is derived from an EMBL/GenBank/DDBJ whole genome shotgun (WGS) entry which is preliminary data.</text>
</comment>
<name>A0AC61PL61_9FIRM</name>
<dbReference type="Proteomes" id="UP000192328">
    <property type="component" value="Unassembled WGS sequence"/>
</dbReference>
<dbReference type="EMBL" id="FWXZ01000002">
    <property type="protein sequence ID" value="SMC58000.1"/>
    <property type="molecule type" value="Genomic_DNA"/>
</dbReference>
<proteinExistence type="predicted"/>
<accession>A0AC61PL61</accession>
<evidence type="ECO:0000313" key="2">
    <source>
        <dbReference type="Proteomes" id="UP000192328"/>
    </source>
</evidence>
<gene>
    <name evidence="1" type="ORF">SAMN06297397_1507</name>
</gene>
<protein>
    <submittedName>
        <fullName evidence="1">RNA polymerase sigma-70 factor, ECF subfamily</fullName>
    </submittedName>
</protein>